<evidence type="ECO:0000313" key="7">
    <source>
        <dbReference type="EMBL" id="SDH95825.1"/>
    </source>
</evidence>
<keyword evidence="2 5" id="KW-0805">Transcription regulation</keyword>
<evidence type="ECO:0000256" key="5">
    <source>
        <dbReference type="HAMAP-Rule" id="MF_00081"/>
    </source>
</evidence>
<gene>
    <name evidence="5" type="primary">hrcA</name>
    <name evidence="7" type="ORF">SAMN05421804_101316</name>
</gene>
<dbReference type="GO" id="GO:0045892">
    <property type="term" value="P:negative regulation of DNA-templated transcription"/>
    <property type="evidence" value="ECO:0007669"/>
    <property type="project" value="UniProtKB-UniRule"/>
</dbReference>
<dbReference type="RefSeq" id="WP_031573202.1">
    <property type="nucleotide sequence ID" value="NZ_DAMANS010000006.1"/>
</dbReference>
<dbReference type="InterPro" id="IPR002571">
    <property type="entry name" value="HrcA"/>
</dbReference>
<evidence type="ECO:0000256" key="2">
    <source>
        <dbReference type="ARBA" id="ARBA00023015"/>
    </source>
</evidence>
<proteinExistence type="inferred from homology"/>
<evidence type="ECO:0000259" key="6">
    <source>
        <dbReference type="Pfam" id="PF01628"/>
    </source>
</evidence>
<dbReference type="PANTHER" id="PTHR34824">
    <property type="entry name" value="HEAT-INDUCIBLE TRANSCRIPTION REPRESSOR HRCA"/>
    <property type="match status" value="1"/>
</dbReference>
<name>A0A1G8GN46_9CLOT</name>
<evidence type="ECO:0000256" key="3">
    <source>
        <dbReference type="ARBA" id="ARBA00023016"/>
    </source>
</evidence>
<comment type="similarity">
    <text evidence="5">Belongs to the HrcA family.</text>
</comment>
<reference evidence="7 8" key="1">
    <citation type="submission" date="2016-10" db="EMBL/GenBank/DDBJ databases">
        <authorList>
            <person name="de Groot N.N."/>
        </authorList>
    </citation>
    <scope>NUCLEOTIDE SEQUENCE [LARGE SCALE GENOMIC DNA]</scope>
    <source>
        <strain evidence="7 8">CGMCC 1.5058</strain>
    </source>
</reference>
<dbReference type="InterPro" id="IPR021153">
    <property type="entry name" value="HrcA_C"/>
</dbReference>
<dbReference type="SUPFAM" id="SSF55781">
    <property type="entry name" value="GAF domain-like"/>
    <property type="match status" value="1"/>
</dbReference>
<evidence type="ECO:0000256" key="1">
    <source>
        <dbReference type="ARBA" id="ARBA00022491"/>
    </source>
</evidence>
<evidence type="ECO:0000313" key="8">
    <source>
        <dbReference type="Proteomes" id="UP000183255"/>
    </source>
</evidence>
<sequence>MSTEVDRRKLEILKAIVTDYIMTGEPVGSRTLEKKYKLGISSATIRNEMADLEELGYLDQLHSSSGRVPSAKGYRMYIDKLMTLESLSPDEVRFIKDKIITMAAFEMDKIMKQTAMMLSELTNLAVIAKKPSLSKAHVKNIQLIQVEKNTILAVIMVDHGSITHKLIKLNHTPEPEVLTNICNLLNLKLKDMTIEDINLHIVNSLKNDLEGYDELFLSILSAVYDSLNEEASEDQYFVDGTSKILNYPEFSDINKMKDFLGLLEQPELLFHDMEDLDEEMMITLGDELALPEAKDFTIITTSYRINDENVGTINLIGPRRLDYQKVVSIINNVKKELKKKLNEEDVNDGG</sequence>
<dbReference type="InterPro" id="IPR029016">
    <property type="entry name" value="GAF-like_dom_sf"/>
</dbReference>
<organism evidence="7 8">
    <name type="scientific">Proteiniclasticum ruminis</name>
    <dbReference type="NCBI Taxonomy" id="398199"/>
    <lineage>
        <taxon>Bacteria</taxon>
        <taxon>Bacillati</taxon>
        <taxon>Bacillota</taxon>
        <taxon>Clostridia</taxon>
        <taxon>Eubacteriales</taxon>
        <taxon>Clostridiaceae</taxon>
        <taxon>Proteiniclasticum</taxon>
    </lineage>
</organism>
<keyword evidence="1 5" id="KW-0678">Repressor</keyword>
<accession>A0A1G8GN46</accession>
<dbReference type="InterPro" id="IPR036390">
    <property type="entry name" value="WH_DNA-bd_sf"/>
</dbReference>
<dbReference type="Gene3D" id="3.30.390.60">
    <property type="entry name" value="Heat-inducible transcription repressor hrca homolog, domain 3"/>
    <property type="match status" value="1"/>
</dbReference>
<dbReference type="AlphaFoldDB" id="A0A1G8GN46"/>
<dbReference type="Proteomes" id="UP000183255">
    <property type="component" value="Unassembled WGS sequence"/>
</dbReference>
<dbReference type="Pfam" id="PF01628">
    <property type="entry name" value="HrcA"/>
    <property type="match status" value="1"/>
</dbReference>
<evidence type="ECO:0000256" key="4">
    <source>
        <dbReference type="ARBA" id="ARBA00023163"/>
    </source>
</evidence>
<dbReference type="GO" id="GO:0003677">
    <property type="term" value="F:DNA binding"/>
    <property type="evidence" value="ECO:0007669"/>
    <property type="project" value="InterPro"/>
</dbReference>
<dbReference type="InterPro" id="IPR036388">
    <property type="entry name" value="WH-like_DNA-bd_sf"/>
</dbReference>
<dbReference type="PANTHER" id="PTHR34824:SF1">
    <property type="entry name" value="HEAT-INDUCIBLE TRANSCRIPTION REPRESSOR HRCA"/>
    <property type="match status" value="1"/>
</dbReference>
<dbReference type="PIRSF" id="PIRSF005485">
    <property type="entry name" value="HrcA"/>
    <property type="match status" value="1"/>
</dbReference>
<dbReference type="HAMAP" id="MF_00081">
    <property type="entry name" value="HrcA"/>
    <property type="match status" value="1"/>
</dbReference>
<dbReference type="Gene3D" id="3.30.450.40">
    <property type="match status" value="1"/>
</dbReference>
<keyword evidence="3 5" id="KW-0346">Stress response</keyword>
<dbReference type="NCBIfam" id="TIGR00331">
    <property type="entry name" value="hrcA"/>
    <property type="match status" value="1"/>
</dbReference>
<dbReference type="SUPFAM" id="SSF46785">
    <property type="entry name" value="Winged helix' DNA-binding domain"/>
    <property type="match status" value="1"/>
</dbReference>
<comment type="function">
    <text evidence="5">Negative regulator of class I heat shock genes (grpE-dnaK-dnaJ and groELS operons). Prevents heat-shock induction of these operons.</text>
</comment>
<dbReference type="EMBL" id="FNDZ01000001">
    <property type="protein sequence ID" value="SDH95825.1"/>
    <property type="molecule type" value="Genomic_DNA"/>
</dbReference>
<dbReference type="InterPro" id="IPR023120">
    <property type="entry name" value="WHTH_transcript_rep_HrcA_IDD"/>
</dbReference>
<protein>
    <recommendedName>
        <fullName evidence="5">Heat-inducible transcription repressor HrcA</fullName>
    </recommendedName>
</protein>
<keyword evidence="4 5" id="KW-0804">Transcription</keyword>
<dbReference type="Gene3D" id="1.10.10.10">
    <property type="entry name" value="Winged helix-like DNA-binding domain superfamily/Winged helix DNA-binding domain"/>
    <property type="match status" value="1"/>
</dbReference>
<feature type="domain" description="Heat-inducible transcription repressor HrcA C-terminal" evidence="6">
    <location>
        <begin position="108"/>
        <end position="327"/>
    </location>
</feature>